<proteinExistence type="predicted"/>
<reference evidence="1" key="1">
    <citation type="submission" date="2021-05" db="EMBL/GenBank/DDBJ databases">
        <authorList>
            <person name="Pan Q."/>
            <person name="Jouanno E."/>
            <person name="Zahm M."/>
            <person name="Klopp C."/>
            <person name="Cabau C."/>
            <person name="Louis A."/>
            <person name="Berthelot C."/>
            <person name="Parey E."/>
            <person name="Roest Crollius H."/>
            <person name="Montfort J."/>
            <person name="Robinson-Rechavi M."/>
            <person name="Bouchez O."/>
            <person name="Lampietro C."/>
            <person name="Lopez Roques C."/>
            <person name="Donnadieu C."/>
            <person name="Postlethwait J."/>
            <person name="Bobe J."/>
            <person name="Dillon D."/>
            <person name="Chandos A."/>
            <person name="von Hippel F."/>
            <person name="Guiguen Y."/>
        </authorList>
    </citation>
    <scope>NUCLEOTIDE SEQUENCE</scope>
    <source>
        <strain evidence="1">YG-Jan2019</strain>
    </source>
</reference>
<name>A0ACC2GJQ2_DALPE</name>
<comment type="caution">
    <text evidence="1">The sequence shown here is derived from an EMBL/GenBank/DDBJ whole genome shotgun (WGS) entry which is preliminary data.</text>
</comment>
<sequence length="340" mass="38492">MLIATNLSNSTLEMLVSPVMTVAVPAIYLAVFICSTPFNLMSLVALLSIHFKRPTSTSVLAINLSLADLIYSAFLPLQVLYHLGGNDWPWGVTLCGITTTALHCNTYCSALITCAIAFERYCGVVRPLRTKHWCTVRRASITCVLIWAFVLITQYPFVWHDLTLRISELDITTCYDVIPRNVFPSARGAYLYFLFVIVTFYLLPLAVLVGCYAAVARELRMSPLLKANSSVSEREILSRRRSQTTVMLTTLCFVVCYLPTFILYTLHIIFHAWGWSLYVYYALALSINSFNCCFDPFVYYFASSEFRQALRSRFAWCCPLTNDSGSTELVFRTSVRDRTG</sequence>
<dbReference type="EMBL" id="CM055739">
    <property type="protein sequence ID" value="KAJ8003879.1"/>
    <property type="molecule type" value="Genomic_DNA"/>
</dbReference>
<evidence type="ECO:0000313" key="2">
    <source>
        <dbReference type="Proteomes" id="UP001157502"/>
    </source>
</evidence>
<protein>
    <submittedName>
        <fullName evidence="1">Uncharacterized protein</fullName>
    </submittedName>
</protein>
<dbReference type="Proteomes" id="UP001157502">
    <property type="component" value="Chromosome 12"/>
</dbReference>
<keyword evidence="2" id="KW-1185">Reference proteome</keyword>
<organism evidence="1 2">
    <name type="scientific">Dallia pectoralis</name>
    <name type="common">Alaska blackfish</name>
    <dbReference type="NCBI Taxonomy" id="75939"/>
    <lineage>
        <taxon>Eukaryota</taxon>
        <taxon>Metazoa</taxon>
        <taxon>Chordata</taxon>
        <taxon>Craniata</taxon>
        <taxon>Vertebrata</taxon>
        <taxon>Euteleostomi</taxon>
        <taxon>Actinopterygii</taxon>
        <taxon>Neopterygii</taxon>
        <taxon>Teleostei</taxon>
        <taxon>Protacanthopterygii</taxon>
        <taxon>Esociformes</taxon>
        <taxon>Umbridae</taxon>
        <taxon>Dallia</taxon>
    </lineage>
</organism>
<gene>
    <name evidence="1" type="ORF">DPEC_G00152980</name>
</gene>
<accession>A0ACC2GJQ2</accession>
<evidence type="ECO:0000313" key="1">
    <source>
        <dbReference type="EMBL" id="KAJ8003879.1"/>
    </source>
</evidence>